<dbReference type="PANTHER" id="PTHR12958:SF3">
    <property type="entry name" value="ZINC FINGER PROTEIN USH"/>
    <property type="match status" value="1"/>
</dbReference>
<dbReference type="EMBL" id="JAHQIW010001549">
    <property type="protein sequence ID" value="KAJ1352839.1"/>
    <property type="molecule type" value="Genomic_DNA"/>
</dbReference>
<dbReference type="SUPFAM" id="SSF57667">
    <property type="entry name" value="beta-beta-alpha zinc fingers"/>
    <property type="match status" value="1"/>
</dbReference>
<dbReference type="InterPro" id="IPR013087">
    <property type="entry name" value="Znf_C2H2_type"/>
</dbReference>
<feature type="region of interest" description="Disordered" evidence="1">
    <location>
        <begin position="1"/>
        <end position="54"/>
    </location>
</feature>
<feature type="region of interest" description="Disordered" evidence="1">
    <location>
        <begin position="364"/>
        <end position="395"/>
    </location>
</feature>
<dbReference type="SMART" id="SM00355">
    <property type="entry name" value="ZnF_C2H2"/>
    <property type="match status" value="3"/>
</dbReference>
<dbReference type="AlphaFoldDB" id="A0AAD5QKL9"/>
<evidence type="ECO:0000259" key="2">
    <source>
        <dbReference type="SMART" id="SM00355"/>
    </source>
</evidence>
<protein>
    <recommendedName>
        <fullName evidence="2">C2H2-type domain-containing protein</fullName>
    </recommendedName>
</protein>
<sequence>MSEEDPLGYSCDQNGIVGGTRSNHSTINGETGDTGVDDMETGSRRKQLRPARVDDEHHQVATVLHHHRSTVTSPMNNSHIGVGDGRLTSAESPVFESMVKFEVDDESRLEMMSGETRGPFPVKELRASNSEAENAIMLVDQMGNKHCFDVDSTDPLIKRIKPCPNALEANCIIFHVESLIQILITRDIRDDEDLAAIFLPQQQPSTASEDSEKRYPCSRCHIAKFNNIDNLNAHQKFYCRGSSRVTSGVPSSLVPSIHHGTSVVPPQNVILMPIAYHDQQHEIVQLLGPPQTIVPVAIGRPESSQNGIPQIAVPLTDPLLVQRGLCGSVNTPTKLQFVIGDLTVTIPILPIEISGPAGLKRTVERPISTPLDLSKKRREDDSGSSGTATPTNAIRASHSDVEKPFLCACGISFSADETLKAHRQYYCKMVERRDDIKDPPKKVKTRCSQCEFEPGSLSQLSVHVRTVHNEVQAYVCRLCGYRGFSLRGIRSHMRSHSELDTMKFEFLLNHHIAKVKTERKSPENQEAMDQE</sequence>
<feature type="domain" description="C2H2-type" evidence="2">
    <location>
        <begin position="445"/>
        <end position="468"/>
    </location>
</feature>
<feature type="domain" description="C2H2-type" evidence="2">
    <location>
        <begin position="474"/>
        <end position="496"/>
    </location>
</feature>
<dbReference type="GO" id="GO:0030154">
    <property type="term" value="P:cell differentiation"/>
    <property type="evidence" value="ECO:0007669"/>
    <property type="project" value="TreeGrafter"/>
</dbReference>
<feature type="domain" description="C2H2-type" evidence="2">
    <location>
        <begin position="215"/>
        <end position="236"/>
    </location>
</feature>
<feature type="compositionally biased region" description="Polar residues" evidence="1">
    <location>
        <begin position="383"/>
        <end position="394"/>
    </location>
</feature>
<dbReference type="GO" id="GO:0000122">
    <property type="term" value="P:negative regulation of transcription by RNA polymerase II"/>
    <property type="evidence" value="ECO:0007669"/>
    <property type="project" value="TreeGrafter"/>
</dbReference>
<evidence type="ECO:0000313" key="3">
    <source>
        <dbReference type="EMBL" id="KAJ1352839.1"/>
    </source>
</evidence>
<name>A0AAD5QKL9_PARTN</name>
<proteinExistence type="predicted"/>
<gene>
    <name evidence="3" type="ORF">KIN20_009317</name>
</gene>
<accession>A0AAD5QKL9</accession>
<dbReference type="PANTHER" id="PTHR12958">
    <property type="entry name" value="FRIEND OF GATA2-RELATED"/>
    <property type="match status" value="1"/>
</dbReference>
<dbReference type="InterPro" id="IPR036236">
    <property type="entry name" value="Znf_C2H2_sf"/>
</dbReference>
<keyword evidence="4" id="KW-1185">Reference proteome</keyword>
<dbReference type="InterPro" id="IPR039746">
    <property type="entry name" value="FOG"/>
</dbReference>
<comment type="caution">
    <text evidence="3">The sequence shown here is derived from an EMBL/GenBank/DDBJ whole genome shotgun (WGS) entry which is preliminary data.</text>
</comment>
<evidence type="ECO:0000256" key="1">
    <source>
        <dbReference type="SAM" id="MobiDB-lite"/>
    </source>
</evidence>
<dbReference type="GO" id="GO:0005634">
    <property type="term" value="C:nucleus"/>
    <property type="evidence" value="ECO:0007669"/>
    <property type="project" value="TreeGrafter"/>
</dbReference>
<organism evidence="3 4">
    <name type="scientific">Parelaphostrongylus tenuis</name>
    <name type="common">Meningeal worm</name>
    <dbReference type="NCBI Taxonomy" id="148309"/>
    <lineage>
        <taxon>Eukaryota</taxon>
        <taxon>Metazoa</taxon>
        <taxon>Ecdysozoa</taxon>
        <taxon>Nematoda</taxon>
        <taxon>Chromadorea</taxon>
        <taxon>Rhabditida</taxon>
        <taxon>Rhabditina</taxon>
        <taxon>Rhabditomorpha</taxon>
        <taxon>Strongyloidea</taxon>
        <taxon>Metastrongylidae</taxon>
        <taxon>Parelaphostrongylus</taxon>
    </lineage>
</organism>
<evidence type="ECO:0000313" key="4">
    <source>
        <dbReference type="Proteomes" id="UP001196413"/>
    </source>
</evidence>
<reference evidence="3" key="1">
    <citation type="submission" date="2021-06" db="EMBL/GenBank/DDBJ databases">
        <title>Parelaphostrongylus tenuis whole genome reference sequence.</title>
        <authorList>
            <person name="Garwood T.J."/>
            <person name="Larsen P.A."/>
            <person name="Fountain-Jones N.M."/>
            <person name="Garbe J.R."/>
            <person name="Macchietto M.G."/>
            <person name="Kania S.A."/>
            <person name="Gerhold R.W."/>
            <person name="Richards J.E."/>
            <person name="Wolf T.M."/>
        </authorList>
    </citation>
    <scope>NUCLEOTIDE SEQUENCE</scope>
    <source>
        <strain evidence="3">MNPRO001-30</strain>
        <tissue evidence="3">Meninges</tissue>
    </source>
</reference>
<feature type="compositionally biased region" description="Polar residues" evidence="1">
    <location>
        <begin position="20"/>
        <end position="31"/>
    </location>
</feature>
<dbReference type="GO" id="GO:0007507">
    <property type="term" value="P:heart development"/>
    <property type="evidence" value="ECO:0007669"/>
    <property type="project" value="TreeGrafter"/>
</dbReference>
<dbReference type="Gene3D" id="3.30.160.60">
    <property type="entry name" value="Classic Zinc Finger"/>
    <property type="match status" value="1"/>
</dbReference>
<dbReference type="Proteomes" id="UP001196413">
    <property type="component" value="Unassembled WGS sequence"/>
</dbReference>
<dbReference type="GO" id="GO:0061629">
    <property type="term" value="F:RNA polymerase II-specific DNA-binding transcription factor binding"/>
    <property type="evidence" value="ECO:0007669"/>
    <property type="project" value="InterPro"/>
</dbReference>
<dbReference type="GO" id="GO:0045944">
    <property type="term" value="P:positive regulation of transcription by RNA polymerase II"/>
    <property type="evidence" value="ECO:0007669"/>
    <property type="project" value="TreeGrafter"/>
</dbReference>